<dbReference type="SUPFAM" id="SSF53748">
    <property type="entry name" value="Phosphoglycerate kinase"/>
    <property type="match status" value="7"/>
</dbReference>
<dbReference type="PIRSF" id="PIRSF500126">
    <property type="entry name" value="Pgk_euglenozoa"/>
    <property type="match status" value="1"/>
</dbReference>
<keyword evidence="7 13" id="KW-0808">Transferase</keyword>
<dbReference type="Gene3D" id="3.40.50.1260">
    <property type="entry name" value="Phosphoglycerate kinase, N-terminal domain"/>
    <property type="match status" value="12"/>
</dbReference>
<evidence type="ECO:0000256" key="6">
    <source>
        <dbReference type="ARBA" id="ARBA00013061"/>
    </source>
</evidence>
<comment type="pathway">
    <text evidence="3 13">Carbohydrate degradation; glycolysis; pyruvate from D-glyceraldehyde 3-phosphate: step 2/5.</text>
</comment>
<comment type="caution">
    <text evidence="15">The sequence shown here is derived from an EMBL/GenBank/DDBJ whole genome shotgun (WGS) entry which is preliminary data.</text>
</comment>
<feature type="non-terminal residue" evidence="15">
    <location>
        <position position="1"/>
    </location>
</feature>
<keyword evidence="11" id="KW-0067">ATP-binding</keyword>
<evidence type="ECO:0000256" key="7">
    <source>
        <dbReference type="ARBA" id="ARBA00022679"/>
    </source>
</evidence>
<comment type="subunit">
    <text evidence="5 14">Monomer.</text>
</comment>
<accession>A0ABN9QEV2</accession>
<evidence type="ECO:0000256" key="14">
    <source>
        <dbReference type="RuleBase" id="RU000696"/>
    </source>
</evidence>
<dbReference type="InterPro" id="IPR027250">
    <property type="entry name" value="Pgk_euglenozoa"/>
</dbReference>
<keyword evidence="8" id="KW-0479">Metal-binding</keyword>
<evidence type="ECO:0000256" key="1">
    <source>
        <dbReference type="ARBA" id="ARBA00000642"/>
    </source>
</evidence>
<dbReference type="EMBL" id="CAUYUJ010002985">
    <property type="protein sequence ID" value="CAK0803260.1"/>
    <property type="molecule type" value="Genomic_DNA"/>
</dbReference>
<evidence type="ECO:0000256" key="10">
    <source>
        <dbReference type="ARBA" id="ARBA00022777"/>
    </source>
</evidence>
<dbReference type="PRINTS" id="PR00477">
    <property type="entry name" value="PHGLYCKINASE"/>
</dbReference>
<keyword evidence="12" id="KW-0460">Magnesium</keyword>
<dbReference type="CDD" id="cd00318">
    <property type="entry name" value="Phosphoglycerate_kinase"/>
    <property type="match status" value="5"/>
</dbReference>
<comment type="similarity">
    <text evidence="4 13">Belongs to the phosphoglycerate kinase family.</text>
</comment>
<proteinExistence type="inferred from homology"/>
<evidence type="ECO:0000256" key="13">
    <source>
        <dbReference type="RuleBase" id="RU000532"/>
    </source>
</evidence>
<dbReference type="InterPro" id="IPR015911">
    <property type="entry name" value="Phosphoglycerate_kinase_CS"/>
</dbReference>
<dbReference type="PANTHER" id="PTHR11406">
    <property type="entry name" value="PHOSPHOGLYCERATE KINASE"/>
    <property type="match status" value="1"/>
</dbReference>
<dbReference type="PROSITE" id="PS00111">
    <property type="entry name" value="PGLYCERATE_KINASE"/>
    <property type="match status" value="5"/>
</dbReference>
<evidence type="ECO:0000256" key="5">
    <source>
        <dbReference type="ARBA" id="ARBA00011245"/>
    </source>
</evidence>
<keyword evidence="16" id="KW-1185">Reference proteome</keyword>
<reference evidence="15" key="1">
    <citation type="submission" date="2023-10" db="EMBL/GenBank/DDBJ databases">
        <authorList>
            <person name="Chen Y."/>
            <person name="Shah S."/>
            <person name="Dougan E. K."/>
            <person name="Thang M."/>
            <person name="Chan C."/>
        </authorList>
    </citation>
    <scope>NUCLEOTIDE SEQUENCE [LARGE SCALE GENOMIC DNA]</scope>
</reference>
<keyword evidence="10 13" id="KW-0418">Kinase</keyword>
<evidence type="ECO:0000256" key="11">
    <source>
        <dbReference type="ARBA" id="ARBA00022840"/>
    </source>
</evidence>
<evidence type="ECO:0000256" key="4">
    <source>
        <dbReference type="ARBA" id="ARBA00008982"/>
    </source>
</evidence>
<evidence type="ECO:0000256" key="9">
    <source>
        <dbReference type="ARBA" id="ARBA00022741"/>
    </source>
</evidence>
<comment type="catalytic activity">
    <reaction evidence="1 13">
        <text>(2R)-3-phosphoglycerate + ATP = (2R)-3-phospho-glyceroyl phosphate + ADP</text>
        <dbReference type="Rhea" id="RHEA:14801"/>
        <dbReference type="ChEBI" id="CHEBI:30616"/>
        <dbReference type="ChEBI" id="CHEBI:57604"/>
        <dbReference type="ChEBI" id="CHEBI:58272"/>
        <dbReference type="ChEBI" id="CHEBI:456216"/>
        <dbReference type="EC" id="2.7.2.3"/>
    </reaction>
</comment>
<sequence>VAFGSHFPNSPVLEELDYLKGAVDSPVKPMAAIVGGAKVSTKIPVIESMLEKVDKVIIGGGMVFTFLKARGLSVGNSLVEDDLIPVVKKLEEQAKAKGVEIILPSDIACGDEFPAGGKEVNYKVVPADDIPDGWLGLDNGPKATEEIKAALADCKTIIWNGPMGVFESPQFSKGTYDVAECIAELTEKNGAISIIGGGDSVSAVNKSGLAPKMSHISTGGGASLELLEGKVLPGVAALDEKEMAAAAFCGQRKVTKASRTSLQAKKSVEDLGEADLKGKTVLIRCDLNVPLNADLEITDDTRITASIPTIEYLCSKGAKVLACSHLGRPKDGPEEKFSLKPVAKKMGELMKKDIKCAPDCKATDEVKGMVSAMSEGDVLILENTRFYKGETKNDPELAESMASLADLFVNDAFGTAHRAHSSTEGVTKFLKPSVSGFLLKKELDYLKGAVDSPVKPMAAIVGGAKVSTKIPVIESMLEKVDKVIIGGGMVFTFLKARGLSVGNSLVEDDLIPVVKKLEEQAKAKGVEIILPSDIACGDEFPAGGKEVNYKVVPADDIPDGWLGLDNGPKATEEIKAALADCKTIIWNGPMGVFESPQFSKGTYDVAECIAELTEKNGAISIIGGGDSVSAVNKSGLAPKMSHISTGGGASLELLEGKVLPGVAALDEKEMAAAAFCGQRKVTKASRTSLQAKKSVEDLGEADLKGKTVLIRCDLNVPLNADLEITDDTRITASIPTIEYLCSKGAKVLACSHLGRPKDGPEEKFSLKPVAKKMGELMKKDIKCAPDCKATDEVKGMVSAMSEGDVLILENTRFYKGETKNDPELAESMASLADLFVNDAFGTAHRAHSSTEGVTKFLKPSVSGFLLKKELDYLKGAVDSPVKPMAAIVGGAKVSTKIPVIESMLEKVDKVIIGGGMVFTFLKARGLSVGNSLVEDDLIPVVKKLEEQAKAKGVEIILPSDIACGDEFPAGGKEVNYKVVPADDIPDGWLGLDNGPKATEEIKAALADCKTIIWNGPMGVFESPQFSKGTYDVAECIAELTEKNGAISIIGGGDSVSAVNKSGLAPKMSHISTGGGASLELLEGKVLPGVAALDEKEMAAAAFCGQRKVTKASRTSLQAKKSVEDLGEADLKGKTVLIRCDLNVPLNADLEITDDTRITASIPTIEYLCSKGAKVLACSHLGRPKDGPEEKFSLKPVAKKMGELMKKDIKCAPDCKATDEVKGMVSAMSEGDVLILENTRFYKGETKNDPELAESMASLADLFVNDAFGTAHRAHSSTEGVTKFLKPSVSGFLLKKELDYLKGAVDNPVKPMAAIVGGAKVSTKIPVIESMLEKVDKVIIGGGMVFTFLKARGLSVGNSLVEDDLIPVVKKLEEEAKAKGVEIILPSDIACGDEFPAGGKEVNYKVVPADAIPDGWLGLDNGPKATEEIKAALADCKTIIWNGPMGVFAALADCKTIIWNGPMGVFESPQFSKGTYDVAECIAELTEKNGAISIIGGGDSVSAVNKSGLAPKMSHISTGGGASLELLEGKVLPGVAALDEKEMAAAAFCGQRKVPKASRTSLQAKKSVEDLGEADLKGKTVLIRCDLNVPLNADLEITDDTRITASIPTIEYLCSKGAKVLACSHLGRPKDGPEEKFSLKPVAKKMGELMKKDIKCAPDCKATDEVKGMVSAMSEGDVLILENTRFYKGETKNDPELAESMASLADLFVNDAFGTAHRAHSSTEGVTKFLKPSVSGFLLKKELDYLKGAVDSPVKPMAAIVGGAKVSTKIPVIESMLEKVDKVIIGGGMVFTFLKARGLSVGNSLVEDDLIPVVKKLEEQAKAKGVEIILPSDIACGDEFPAGGKEVNVKVVPADAIPDGWLGLDNGPKATEQIKAALADCKTIIWNGPMGVFESPQFSKGTYDVAECIAELTEKNGAISIIGGGDSVSAVNKSGLAPKMSHISTGGGASLELLEGKVLPGVAALDEKVEVKKSVADLGEADLKGKTVLIRCDLNVPLNADLEITDDTRITASIPTIEYLCSKGARVLACSHLGRPKDGPEEKFSLKPVAKKMGELMTKDIKCAPDCKATDEVKGMVSAMSDGDVLILENTRFYKGETKNDPELAESMASLADLFVNDAFGTAHRAHSSTEGVTKFLKPSVSGFLLKKELDYLKGAVDNPVKPMAAIVGGAKVSTKIPVIESMLEKVDKVIIGGGMVFTFLKARGLSVGNSLVEDDLIPVVKKLEEQAKARGVEIILPSDIACGDEFPAGGKEVNYKVVPADAIPDGWLGLDNGPKATEEIKAALADCKTIIWNGPMGVFESPQFSKGTYDVAECIAELTEKNGAISIIGGGDSVSAVNKSGLAPKMSHISTGGGASLELLEGKVLPG</sequence>
<gene>
    <name evidence="15" type="ORF">PCOR1329_LOCUS10514</name>
</gene>
<evidence type="ECO:0000313" key="15">
    <source>
        <dbReference type="EMBL" id="CAK0803260.1"/>
    </source>
</evidence>
<evidence type="ECO:0000256" key="8">
    <source>
        <dbReference type="ARBA" id="ARBA00022723"/>
    </source>
</evidence>
<dbReference type="PANTHER" id="PTHR11406:SF23">
    <property type="entry name" value="PHOSPHOGLYCERATE KINASE 1, CHLOROPLASTIC-RELATED"/>
    <property type="match status" value="1"/>
</dbReference>
<evidence type="ECO:0000256" key="3">
    <source>
        <dbReference type="ARBA" id="ARBA00004838"/>
    </source>
</evidence>
<protein>
    <recommendedName>
        <fullName evidence="6 13">Phosphoglycerate kinase</fullName>
        <ecNumber evidence="6 13">2.7.2.3</ecNumber>
    </recommendedName>
</protein>
<organism evidence="15 16">
    <name type="scientific">Prorocentrum cordatum</name>
    <dbReference type="NCBI Taxonomy" id="2364126"/>
    <lineage>
        <taxon>Eukaryota</taxon>
        <taxon>Sar</taxon>
        <taxon>Alveolata</taxon>
        <taxon>Dinophyceae</taxon>
        <taxon>Prorocentrales</taxon>
        <taxon>Prorocentraceae</taxon>
        <taxon>Prorocentrum</taxon>
    </lineage>
</organism>
<dbReference type="InterPro" id="IPR001576">
    <property type="entry name" value="Phosphoglycerate_kinase"/>
</dbReference>
<evidence type="ECO:0000256" key="2">
    <source>
        <dbReference type="ARBA" id="ARBA00001946"/>
    </source>
</evidence>
<dbReference type="InterPro" id="IPR015824">
    <property type="entry name" value="Phosphoglycerate_kinase_N"/>
</dbReference>
<comment type="cofactor">
    <cofactor evidence="2">
        <name>Mg(2+)</name>
        <dbReference type="ChEBI" id="CHEBI:18420"/>
    </cofactor>
</comment>
<dbReference type="PIRSF" id="PIRSF000724">
    <property type="entry name" value="Pgk"/>
    <property type="match status" value="1"/>
</dbReference>
<dbReference type="HAMAP" id="MF_00145">
    <property type="entry name" value="Phosphoglyc_kinase"/>
    <property type="match status" value="5"/>
</dbReference>
<keyword evidence="9" id="KW-0547">Nucleotide-binding</keyword>
<dbReference type="EC" id="2.7.2.3" evidence="6 13"/>
<dbReference type="Pfam" id="PF00162">
    <property type="entry name" value="PGK"/>
    <property type="match status" value="7"/>
</dbReference>
<feature type="non-terminal residue" evidence="15">
    <location>
        <position position="2367"/>
    </location>
</feature>
<evidence type="ECO:0000313" key="16">
    <source>
        <dbReference type="Proteomes" id="UP001189429"/>
    </source>
</evidence>
<dbReference type="Proteomes" id="UP001189429">
    <property type="component" value="Unassembled WGS sequence"/>
</dbReference>
<evidence type="ECO:0000256" key="12">
    <source>
        <dbReference type="ARBA" id="ARBA00022842"/>
    </source>
</evidence>
<dbReference type="InterPro" id="IPR036043">
    <property type="entry name" value="Phosphoglycerate_kinase_sf"/>
</dbReference>
<name>A0ABN9QEV2_9DINO</name>